<sequence>MKNLIIVFITVVALIRSTLAQNRLESVFRKIDGNGDGRISFEEVRAAYMRATRRIPSPELVALGRQIFSQADVNKDGFITINEARNVRIPGNMIP</sequence>
<dbReference type="GO" id="GO:0005509">
    <property type="term" value="F:calcium ion binding"/>
    <property type="evidence" value="ECO:0007669"/>
    <property type="project" value="InterPro"/>
</dbReference>
<gene>
    <name evidence="4" type="ORF">DdX_19363</name>
</gene>
<dbReference type="InterPro" id="IPR011992">
    <property type="entry name" value="EF-hand-dom_pair"/>
</dbReference>
<dbReference type="PROSITE" id="PS50222">
    <property type="entry name" value="EF_HAND_2"/>
    <property type="match status" value="1"/>
</dbReference>
<dbReference type="CDD" id="cd00051">
    <property type="entry name" value="EFh"/>
    <property type="match status" value="1"/>
</dbReference>
<dbReference type="Gene3D" id="1.10.238.10">
    <property type="entry name" value="EF-hand"/>
    <property type="match status" value="1"/>
</dbReference>
<name>A0AAD4QU88_9BILA</name>
<keyword evidence="1" id="KW-0106">Calcium</keyword>
<dbReference type="SUPFAM" id="SSF47473">
    <property type="entry name" value="EF-hand"/>
    <property type="match status" value="1"/>
</dbReference>
<evidence type="ECO:0000313" key="4">
    <source>
        <dbReference type="EMBL" id="KAI1695827.1"/>
    </source>
</evidence>
<feature type="chain" id="PRO_5042075738" evidence="2">
    <location>
        <begin position="21"/>
        <end position="95"/>
    </location>
</feature>
<dbReference type="InterPro" id="IPR018247">
    <property type="entry name" value="EF_Hand_1_Ca_BS"/>
</dbReference>
<reference evidence="4" key="1">
    <citation type="submission" date="2022-01" db="EMBL/GenBank/DDBJ databases">
        <title>Genome Sequence Resource for Two Populations of Ditylenchus destructor, the Migratory Endoparasitic Phytonematode.</title>
        <authorList>
            <person name="Zhang H."/>
            <person name="Lin R."/>
            <person name="Xie B."/>
        </authorList>
    </citation>
    <scope>NUCLEOTIDE SEQUENCE</scope>
    <source>
        <strain evidence="4">BazhouSP</strain>
    </source>
</reference>
<dbReference type="SMART" id="SM00054">
    <property type="entry name" value="EFh"/>
    <property type="match status" value="2"/>
</dbReference>
<evidence type="ECO:0000256" key="1">
    <source>
        <dbReference type="ARBA" id="ARBA00022837"/>
    </source>
</evidence>
<dbReference type="Proteomes" id="UP001201812">
    <property type="component" value="Unassembled WGS sequence"/>
</dbReference>
<evidence type="ECO:0000259" key="3">
    <source>
        <dbReference type="PROSITE" id="PS50222"/>
    </source>
</evidence>
<dbReference type="EMBL" id="JAKKPZ010000369">
    <property type="protein sequence ID" value="KAI1695827.1"/>
    <property type="molecule type" value="Genomic_DNA"/>
</dbReference>
<dbReference type="Pfam" id="PF13499">
    <property type="entry name" value="EF-hand_7"/>
    <property type="match status" value="1"/>
</dbReference>
<feature type="domain" description="EF-hand" evidence="3">
    <location>
        <begin position="19"/>
        <end position="54"/>
    </location>
</feature>
<organism evidence="4 5">
    <name type="scientific">Ditylenchus destructor</name>
    <dbReference type="NCBI Taxonomy" id="166010"/>
    <lineage>
        <taxon>Eukaryota</taxon>
        <taxon>Metazoa</taxon>
        <taxon>Ecdysozoa</taxon>
        <taxon>Nematoda</taxon>
        <taxon>Chromadorea</taxon>
        <taxon>Rhabditida</taxon>
        <taxon>Tylenchina</taxon>
        <taxon>Tylenchomorpha</taxon>
        <taxon>Sphaerularioidea</taxon>
        <taxon>Anguinidae</taxon>
        <taxon>Anguininae</taxon>
        <taxon>Ditylenchus</taxon>
    </lineage>
</organism>
<accession>A0AAD4QU88</accession>
<feature type="signal peptide" evidence="2">
    <location>
        <begin position="1"/>
        <end position="20"/>
    </location>
</feature>
<evidence type="ECO:0000256" key="2">
    <source>
        <dbReference type="SAM" id="SignalP"/>
    </source>
</evidence>
<protein>
    <submittedName>
        <fullName evidence="4">EF hand domain-containing protein</fullName>
    </submittedName>
</protein>
<dbReference type="AlphaFoldDB" id="A0AAD4QU88"/>
<dbReference type="PROSITE" id="PS00018">
    <property type="entry name" value="EF_HAND_1"/>
    <property type="match status" value="1"/>
</dbReference>
<proteinExistence type="predicted"/>
<evidence type="ECO:0000313" key="5">
    <source>
        <dbReference type="Proteomes" id="UP001201812"/>
    </source>
</evidence>
<keyword evidence="5" id="KW-1185">Reference proteome</keyword>
<dbReference type="InterPro" id="IPR002048">
    <property type="entry name" value="EF_hand_dom"/>
</dbReference>
<keyword evidence="2" id="KW-0732">Signal</keyword>
<comment type="caution">
    <text evidence="4">The sequence shown here is derived from an EMBL/GenBank/DDBJ whole genome shotgun (WGS) entry which is preliminary data.</text>
</comment>